<dbReference type="Proteomes" id="UP000273022">
    <property type="component" value="Unassembled WGS sequence"/>
</dbReference>
<dbReference type="AlphaFoldDB" id="A0A3A6STE6"/>
<dbReference type="EMBL" id="QYYH01000249">
    <property type="protein sequence ID" value="RJY01836.1"/>
    <property type="molecule type" value="Genomic_DNA"/>
</dbReference>
<accession>A0A3A6STE6</accession>
<evidence type="ECO:0000313" key="2">
    <source>
        <dbReference type="Proteomes" id="UP000273022"/>
    </source>
</evidence>
<dbReference type="OrthoDB" id="4552311at2"/>
<protein>
    <submittedName>
        <fullName evidence="1">Uncharacterized protein</fullName>
    </submittedName>
</protein>
<organism evidence="1 2">
    <name type="scientific">Parashewanella spongiae</name>
    <dbReference type="NCBI Taxonomy" id="342950"/>
    <lineage>
        <taxon>Bacteria</taxon>
        <taxon>Pseudomonadati</taxon>
        <taxon>Pseudomonadota</taxon>
        <taxon>Gammaproteobacteria</taxon>
        <taxon>Alteromonadales</taxon>
        <taxon>Shewanellaceae</taxon>
        <taxon>Parashewanella</taxon>
    </lineage>
</organism>
<evidence type="ECO:0000313" key="1">
    <source>
        <dbReference type="EMBL" id="RJY01836.1"/>
    </source>
</evidence>
<proteinExistence type="predicted"/>
<name>A0A3A6STE6_9GAMM</name>
<gene>
    <name evidence="1" type="ORF">D5R81_19760</name>
</gene>
<dbReference type="RefSeq" id="WP_121855275.1">
    <property type="nucleotide sequence ID" value="NZ_CP037952.1"/>
</dbReference>
<sequence>MEVEELGPLYFDERFESDIESINDSANGLFIIIESKNELGKDMRLKLSFELSMAYRYLDEADLSYYWDTGLFSSRYHIYQILNGGWSNGEPRHKGVMVFTDACKNKEYFIATSNGCMNVVSDNPPVIEILNI</sequence>
<comment type="caution">
    <text evidence="1">The sequence shown here is derived from an EMBL/GenBank/DDBJ whole genome shotgun (WGS) entry which is preliminary data.</text>
</comment>
<reference evidence="1 2" key="1">
    <citation type="submission" date="2018-09" db="EMBL/GenBank/DDBJ databases">
        <title>Phylogeny of the Shewanellaceae, and recommendation for two new genera, Pseudoshewanella and Parashewanella.</title>
        <authorList>
            <person name="Wang G."/>
        </authorList>
    </citation>
    <scope>NUCLEOTIDE SEQUENCE [LARGE SCALE GENOMIC DNA]</scope>
    <source>
        <strain evidence="1 2">KCTC 22492</strain>
    </source>
</reference>
<keyword evidence="2" id="KW-1185">Reference proteome</keyword>